<evidence type="ECO:0000313" key="1">
    <source>
        <dbReference type="EMBL" id="MBL0403330.1"/>
    </source>
</evidence>
<dbReference type="EMBL" id="JAEQMY010000005">
    <property type="protein sequence ID" value="MBL0403330.1"/>
    <property type="molecule type" value="Genomic_DNA"/>
</dbReference>
<keyword evidence="2" id="KW-1185">Reference proteome</keyword>
<organism evidence="1 2">
    <name type="scientific">Microvirga aerilata</name>
    <dbReference type="NCBI Taxonomy" id="670292"/>
    <lineage>
        <taxon>Bacteria</taxon>
        <taxon>Pseudomonadati</taxon>
        <taxon>Pseudomonadota</taxon>
        <taxon>Alphaproteobacteria</taxon>
        <taxon>Hyphomicrobiales</taxon>
        <taxon>Methylobacteriaceae</taxon>
        <taxon>Microvirga</taxon>
    </lineage>
</organism>
<proteinExistence type="predicted"/>
<sequence>MRHFLIGAALAAGVFGPAAQSAELTMVTRAQPDRAISRLATQGLGYSVLHAVPGVPQRSYRVHVTCAIDESFMQTYCPTPVYEAYCPSARIACGGAAQGGRQALRLKY</sequence>
<evidence type="ECO:0000313" key="2">
    <source>
        <dbReference type="Proteomes" id="UP000605848"/>
    </source>
</evidence>
<gene>
    <name evidence="1" type="ORF">JKG68_05075</name>
</gene>
<dbReference type="RefSeq" id="WP_202056518.1">
    <property type="nucleotide sequence ID" value="NZ_JAEQMY010000005.1"/>
</dbReference>
<comment type="caution">
    <text evidence="1">The sequence shown here is derived from an EMBL/GenBank/DDBJ whole genome shotgun (WGS) entry which is preliminary data.</text>
</comment>
<protein>
    <submittedName>
        <fullName evidence="1">Uncharacterized protein</fullName>
    </submittedName>
</protein>
<dbReference type="Proteomes" id="UP000605848">
    <property type="component" value="Unassembled WGS sequence"/>
</dbReference>
<name>A0A936Z9A9_9HYPH</name>
<reference evidence="1" key="1">
    <citation type="submission" date="2021-01" db="EMBL/GenBank/DDBJ databases">
        <title>Microvirga sp.</title>
        <authorList>
            <person name="Kim M.K."/>
        </authorList>
    </citation>
    <scope>NUCLEOTIDE SEQUENCE</scope>
    <source>
        <strain evidence="1">5420S-16</strain>
    </source>
</reference>
<dbReference type="AlphaFoldDB" id="A0A936Z9A9"/>
<accession>A0A936Z9A9</accession>